<feature type="domain" description="ABC transporter" evidence="10">
    <location>
        <begin position="258"/>
        <end position="502"/>
    </location>
</feature>
<name>A0AA41U0G3_9ACTN</name>
<keyword evidence="2" id="KW-0813">Transport</keyword>
<proteinExistence type="predicted"/>
<dbReference type="InterPro" id="IPR017871">
    <property type="entry name" value="ABC_transporter-like_CS"/>
</dbReference>
<dbReference type="EMBL" id="JAKFHA010000013">
    <property type="protein sequence ID" value="MCF2529783.1"/>
    <property type="molecule type" value="Genomic_DNA"/>
</dbReference>
<evidence type="ECO:0000256" key="8">
    <source>
        <dbReference type="ARBA" id="ARBA00023136"/>
    </source>
</evidence>
<evidence type="ECO:0000256" key="6">
    <source>
        <dbReference type="ARBA" id="ARBA00022840"/>
    </source>
</evidence>
<dbReference type="AlphaFoldDB" id="A0AA41U0G3"/>
<keyword evidence="3" id="KW-1003">Cell membrane</keyword>
<accession>A0AA41U0G3</accession>
<dbReference type="FunFam" id="3.40.50.300:FF:000127">
    <property type="entry name" value="Ribose import ATP-binding protein RbsA"/>
    <property type="match status" value="1"/>
</dbReference>
<dbReference type="GO" id="GO:0005524">
    <property type="term" value="F:ATP binding"/>
    <property type="evidence" value="ECO:0007669"/>
    <property type="project" value="UniProtKB-KW"/>
</dbReference>
<dbReference type="GO" id="GO:0005886">
    <property type="term" value="C:plasma membrane"/>
    <property type="evidence" value="ECO:0007669"/>
    <property type="project" value="UniProtKB-SubCell"/>
</dbReference>
<dbReference type="InterPro" id="IPR003439">
    <property type="entry name" value="ABC_transporter-like_ATP-bd"/>
</dbReference>
<evidence type="ECO:0000256" key="4">
    <source>
        <dbReference type="ARBA" id="ARBA00022737"/>
    </source>
</evidence>
<evidence type="ECO:0000256" key="7">
    <source>
        <dbReference type="ARBA" id="ARBA00022967"/>
    </source>
</evidence>
<dbReference type="CDD" id="cd03216">
    <property type="entry name" value="ABC_Carb_Monos_I"/>
    <property type="match status" value="1"/>
</dbReference>
<evidence type="ECO:0000313" key="11">
    <source>
        <dbReference type="EMBL" id="MCF2529783.1"/>
    </source>
</evidence>
<protein>
    <submittedName>
        <fullName evidence="11">ABC transporter ATP-binding protein</fullName>
    </submittedName>
</protein>
<dbReference type="InterPro" id="IPR050107">
    <property type="entry name" value="ABC_carbohydrate_import_ATPase"/>
</dbReference>
<dbReference type="SUPFAM" id="SSF52540">
    <property type="entry name" value="P-loop containing nucleoside triphosphate hydrolases"/>
    <property type="match status" value="2"/>
</dbReference>
<gene>
    <name evidence="11" type="ORF">LZ495_21530</name>
</gene>
<keyword evidence="5" id="KW-0547">Nucleotide-binding</keyword>
<dbReference type="Gene3D" id="3.40.50.300">
    <property type="entry name" value="P-loop containing nucleotide triphosphate hydrolases"/>
    <property type="match status" value="2"/>
</dbReference>
<evidence type="ECO:0000256" key="1">
    <source>
        <dbReference type="ARBA" id="ARBA00004202"/>
    </source>
</evidence>
<dbReference type="PROSITE" id="PS00211">
    <property type="entry name" value="ABC_TRANSPORTER_1"/>
    <property type="match status" value="1"/>
</dbReference>
<dbReference type="SMART" id="SM00382">
    <property type="entry name" value="AAA"/>
    <property type="match status" value="2"/>
</dbReference>
<keyword evidence="7" id="KW-1278">Translocase</keyword>
<keyword evidence="8" id="KW-0472">Membrane</keyword>
<keyword evidence="12" id="KW-1185">Reference proteome</keyword>
<comment type="subcellular location">
    <subcellularLocation>
        <location evidence="1">Cell membrane</location>
        <topology evidence="1">Peripheral membrane protein</topology>
    </subcellularLocation>
</comment>
<dbReference type="PROSITE" id="PS50893">
    <property type="entry name" value="ABC_TRANSPORTER_2"/>
    <property type="match status" value="2"/>
</dbReference>
<dbReference type="RefSeq" id="WP_235054257.1">
    <property type="nucleotide sequence ID" value="NZ_JAKFHA010000013.1"/>
</dbReference>
<dbReference type="InterPro" id="IPR003593">
    <property type="entry name" value="AAA+_ATPase"/>
</dbReference>
<dbReference type="PANTHER" id="PTHR43790">
    <property type="entry name" value="CARBOHYDRATE TRANSPORT ATP-BINDING PROTEIN MG119-RELATED"/>
    <property type="match status" value="1"/>
</dbReference>
<feature type="domain" description="ABC transporter" evidence="10">
    <location>
        <begin position="6"/>
        <end position="242"/>
    </location>
</feature>
<comment type="caution">
    <text evidence="11">The sequence shown here is derived from an EMBL/GenBank/DDBJ whole genome shotgun (WGS) entry which is preliminary data.</text>
</comment>
<sequence>MTALKLELRGITKRFGSLVANDHIDLTVEPGEIHCLLGENGAGKSTLMNVLYGLYEPTSGEIVVDGTPREFRTAGDAIAAGIGMVHQHFMLVPVFTVAENVMLGHEETQALGWLDRRRAKKKVLDLVAEYGLAVDPDALVEDLPVGLQQRVEILKALVRDAKVLILDEPTAVLTPQETEELFRVMRSLRESGVSIVFITHKLKEVKAVADRITVIRRGKVVGSADPAASETELASLMVGRPVDLVVHKEPAQPGEVRFALDKLTVLDDFGNVQVDAVDLELREGEILGIAGVQGNGQTELTQAILGLRRPAAGSIRLDGRDITALSPRKTLDAGVGFVPEDRQHDGIVGEFTVSENLVLDLVTRPPFGNGISVDPKAVRDNARKRVAEFDIRTQSIDTPAGSLSGGNQQKVVVAREMSRPLRMFIASQPTRGVDVGAMEFIHQRIVAERDIGTPVIIVSTELDEVVALADRIAVMYRGRIVGIVPPTASREQLGLLMAGVDDPELLARAAGNPNLVTEDDSTATAEGSAPEADPTAGEEGQA</sequence>
<evidence type="ECO:0000256" key="9">
    <source>
        <dbReference type="SAM" id="MobiDB-lite"/>
    </source>
</evidence>
<reference evidence="11" key="1">
    <citation type="submission" date="2022-01" db="EMBL/GenBank/DDBJ databases">
        <title>Genome-Based Taxonomic Classification of the Phylum Actinobacteria.</title>
        <authorList>
            <person name="Gao Y."/>
        </authorList>
    </citation>
    <scope>NUCLEOTIDE SEQUENCE</scope>
    <source>
        <strain evidence="11">KLBMP 8922</strain>
    </source>
</reference>
<dbReference type="PANTHER" id="PTHR43790:SF4">
    <property type="entry name" value="GUANOSINE IMPORT ATP-BINDING PROTEIN NUPO"/>
    <property type="match status" value="1"/>
</dbReference>
<dbReference type="Proteomes" id="UP001165378">
    <property type="component" value="Unassembled WGS sequence"/>
</dbReference>
<evidence type="ECO:0000256" key="2">
    <source>
        <dbReference type="ARBA" id="ARBA00022448"/>
    </source>
</evidence>
<dbReference type="InterPro" id="IPR027417">
    <property type="entry name" value="P-loop_NTPase"/>
</dbReference>
<dbReference type="GO" id="GO:0016887">
    <property type="term" value="F:ATP hydrolysis activity"/>
    <property type="evidence" value="ECO:0007669"/>
    <property type="project" value="InterPro"/>
</dbReference>
<dbReference type="Pfam" id="PF00005">
    <property type="entry name" value="ABC_tran"/>
    <property type="match status" value="2"/>
</dbReference>
<dbReference type="CDD" id="cd03215">
    <property type="entry name" value="ABC_Carb_Monos_II"/>
    <property type="match status" value="1"/>
</dbReference>
<feature type="region of interest" description="Disordered" evidence="9">
    <location>
        <begin position="509"/>
        <end position="542"/>
    </location>
</feature>
<keyword evidence="6 11" id="KW-0067">ATP-binding</keyword>
<organism evidence="11 12">
    <name type="scientific">Yinghuangia soli</name>
    <dbReference type="NCBI Taxonomy" id="2908204"/>
    <lineage>
        <taxon>Bacteria</taxon>
        <taxon>Bacillati</taxon>
        <taxon>Actinomycetota</taxon>
        <taxon>Actinomycetes</taxon>
        <taxon>Kitasatosporales</taxon>
        <taxon>Streptomycetaceae</taxon>
        <taxon>Yinghuangia</taxon>
    </lineage>
</organism>
<evidence type="ECO:0000256" key="3">
    <source>
        <dbReference type="ARBA" id="ARBA00022475"/>
    </source>
</evidence>
<evidence type="ECO:0000313" key="12">
    <source>
        <dbReference type="Proteomes" id="UP001165378"/>
    </source>
</evidence>
<evidence type="ECO:0000259" key="10">
    <source>
        <dbReference type="PROSITE" id="PS50893"/>
    </source>
</evidence>
<evidence type="ECO:0000256" key="5">
    <source>
        <dbReference type="ARBA" id="ARBA00022741"/>
    </source>
</evidence>
<keyword evidence="4" id="KW-0677">Repeat</keyword>